<evidence type="ECO:0000313" key="3">
    <source>
        <dbReference type="Proteomes" id="UP001515480"/>
    </source>
</evidence>
<evidence type="ECO:0000313" key="2">
    <source>
        <dbReference type="EMBL" id="KAL1505004.1"/>
    </source>
</evidence>
<dbReference type="EMBL" id="JBGBPQ010000019">
    <property type="protein sequence ID" value="KAL1505004.1"/>
    <property type="molecule type" value="Genomic_DNA"/>
</dbReference>
<comment type="caution">
    <text evidence="2">The sequence shown here is derived from an EMBL/GenBank/DDBJ whole genome shotgun (WGS) entry which is preliminary data.</text>
</comment>
<evidence type="ECO:0000256" key="1">
    <source>
        <dbReference type="SAM" id="MobiDB-lite"/>
    </source>
</evidence>
<name>A0AB34IUC6_PRYPA</name>
<keyword evidence="3" id="KW-1185">Reference proteome</keyword>
<proteinExistence type="predicted"/>
<sequence>MDVPELVASGRGYTFSHDTSAAPSQVDISGGAVAENGPSLSSMADFPLPIAALELFTFCLRLTELALGQQSP</sequence>
<reference evidence="2 3" key="1">
    <citation type="journal article" date="2024" name="Science">
        <title>Giant polyketide synthase enzymes in the biosynthesis of giant marine polyether toxins.</title>
        <authorList>
            <person name="Fallon T.R."/>
            <person name="Shende V.V."/>
            <person name="Wierzbicki I.H."/>
            <person name="Pendleton A.L."/>
            <person name="Watervoot N.F."/>
            <person name="Auber R.P."/>
            <person name="Gonzalez D.J."/>
            <person name="Wisecaver J.H."/>
            <person name="Moore B.S."/>
        </authorList>
    </citation>
    <scope>NUCLEOTIDE SEQUENCE [LARGE SCALE GENOMIC DNA]</scope>
    <source>
        <strain evidence="2 3">12B1</strain>
    </source>
</reference>
<gene>
    <name evidence="2" type="ORF">AB1Y20_008767</name>
</gene>
<dbReference type="Proteomes" id="UP001515480">
    <property type="component" value="Unassembled WGS sequence"/>
</dbReference>
<dbReference type="AlphaFoldDB" id="A0AB34IUC6"/>
<protein>
    <submittedName>
        <fullName evidence="2">Uncharacterized protein</fullName>
    </submittedName>
</protein>
<organism evidence="2 3">
    <name type="scientific">Prymnesium parvum</name>
    <name type="common">Toxic golden alga</name>
    <dbReference type="NCBI Taxonomy" id="97485"/>
    <lineage>
        <taxon>Eukaryota</taxon>
        <taxon>Haptista</taxon>
        <taxon>Haptophyta</taxon>
        <taxon>Prymnesiophyceae</taxon>
        <taxon>Prymnesiales</taxon>
        <taxon>Prymnesiaceae</taxon>
        <taxon>Prymnesium</taxon>
    </lineage>
</organism>
<feature type="region of interest" description="Disordered" evidence="1">
    <location>
        <begin position="1"/>
        <end position="23"/>
    </location>
</feature>
<accession>A0AB34IUC6</accession>